<organism evidence="14 15">
    <name type="scientific">Poecilia formosa</name>
    <name type="common">Amazon molly</name>
    <name type="synonym">Limia formosa</name>
    <dbReference type="NCBI Taxonomy" id="48698"/>
    <lineage>
        <taxon>Eukaryota</taxon>
        <taxon>Metazoa</taxon>
        <taxon>Chordata</taxon>
        <taxon>Craniata</taxon>
        <taxon>Vertebrata</taxon>
        <taxon>Euteleostomi</taxon>
        <taxon>Actinopterygii</taxon>
        <taxon>Neopterygii</taxon>
        <taxon>Teleostei</taxon>
        <taxon>Neoteleostei</taxon>
        <taxon>Acanthomorphata</taxon>
        <taxon>Ovalentaria</taxon>
        <taxon>Atherinomorphae</taxon>
        <taxon>Cyprinodontiformes</taxon>
        <taxon>Poeciliidae</taxon>
        <taxon>Poeciliinae</taxon>
        <taxon>Poecilia</taxon>
    </lineage>
</organism>
<feature type="binding site" evidence="10">
    <location>
        <position position="160"/>
    </location>
    <ligand>
        <name>Zn(2+)</name>
        <dbReference type="ChEBI" id="CHEBI:29105"/>
        <note>catalytic</note>
    </ligand>
</feature>
<comment type="cofactor">
    <cofactor evidence="10 11">
        <name>Zn(2+)</name>
        <dbReference type="ChEBI" id="CHEBI:29105"/>
    </cofactor>
    <text evidence="10 11">Binds 1 zinc ion per subunit.</text>
</comment>
<feature type="domain" description="Peptidase M12A" evidence="13">
    <location>
        <begin position="60"/>
        <end position="254"/>
    </location>
</feature>
<dbReference type="Gene3D" id="3.40.390.10">
    <property type="entry name" value="Collagenase (Catalytic Domain)"/>
    <property type="match status" value="1"/>
</dbReference>
<dbReference type="InterPro" id="IPR013320">
    <property type="entry name" value="ConA-like_dom_sf"/>
</dbReference>
<dbReference type="InterPro" id="IPR008974">
    <property type="entry name" value="TRAF-like"/>
</dbReference>
<dbReference type="STRING" id="48698.ENSPFOP00000003621"/>
<feature type="chain" id="PRO_5005106687" description="Metalloendopeptidase" evidence="11">
    <location>
        <begin position="26"/>
        <end position="658"/>
    </location>
</feature>
<evidence type="ECO:0000313" key="15">
    <source>
        <dbReference type="Proteomes" id="UP000028760"/>
    </source>
</evidence>
<dbReference type="Proteomes" id="UP000028760">
    <property type="component" value="Unassembled WGS sequence"/>
</dbReference>
<dbReference type="PRINTS" id="PR00480">
    <property type="entry name" value="ASTACIN"/>
</dbReference>
<evidence type="ECO:0000256" key="6">
    <source>
        <dbReference type="ARBA" id="ARBA00023049"/>
    </source>
</evidence>
<dbReference type="PANTHER" id="PTHR10127:SF903">
    <property type="entry name" value="MEPRIN A SUBUNIT"/>
    <property type="match status" value="1"/>
</dbReference>
<keyword evidence="3 11" id="KW-0732">Signal</keyword>
<reference evidence="14" key="3">
    <citation type="submission" date="2025-09" db="UniProtKB">
        <authorList>
            <consortium name="Ensembl"/>
        </authorList>
    </citation>
    <scope>IDENTIFICATION</scope>
</reference>
<evidence type="ECO:0000256" key="9">
    <source>
        <dbReference type="ARBA" id="ARBA00023180"/>
    </source>
</evidence>
<keyword evidence="7" id="KW-0865">Zymogen</keyword>
<keyword evidence="1 11" id="KW-0645">Protease</keyword>
<comment type="caution">
    <text evidence="10">Lacks conserved residue(s) required for the propagation of feature annotation.</text>
</comment>
<dbReference type="GeneID" id="103139250"/>
<dbReference type="CDD" id="cd06263">
    <property type="entry name" value="MAM"/>
    <property type="match status" value="1"/>
</dbReference>
<dbReference type="Pfam" id="PF01400">
    <property type="entry name" value="Astacin"/>
    <property type="match status" value="1"/>
</dbReference>
<dbReference type="GO" id="GO:0004222">
    <property type="term" value="F:metalloendopeptidase activity"/>
    <property type="evidence" value="ECO:0007669"/>
    <property type="project" value="UniProtKB-UniRule"/>
</dbReference>
<dbReference type="SMART" id="SM00137">
    <property type="entry name" value="MAM"/>
    <property type="match status" value="1"/>
</dbReference>
<dbReference type="OrthoDB" id="291007at2759"/>
<protein>
    <recommendedName>
        <fullName evidence="11">Metalloendopeptidase</fullName>
        <ecNumber evidence="11">3.4.24.-</ecNumber>
    </recommendedName>
</protein>
<dbReference type="InterPro" id="IPR006026">
    <property type="entry name" value="Peptidase_Metallo"/>
</dbReference>
<name>A0A087XCW8_POEFO</name>
<dbReference type="FunFam" id="3.40.390.10:FF:000015">
    <property type="entry name" value="Meprin A subunit"/>
    <property type="match status" value="1"/>
</dbReference>
<reference evidence="15" key="1">
    <citation type="submission" date="2013-10" db="EMBL/GenBank/DDBJ databases">
        <authorList>
            <person name="Schartl M."/>
            <person name="Warren W."/>
        </authorList>
    </citation>
    <scope>NUCLEOTIDE SEQUENCE [LARGE SCALE GENOMIC DNA]</scope>
    <source>
        <strain evidence="15">female</strain>
    </source>
</reference>
<evidence type="ECO:0000256" key="11">
    <source>
        <dbReference type="RuleBase" id="RU361183"/>
    </source>
</evidence>
<dbReference type="eggNOG" id="KOG3714">
    <property type="taxonomic scope" value="Eukaryota"/>
</dbReference>
<dbReference type="SUPFAM" id="SSF49899">
    <property type="entry name" value="Concanavalin A-like lectins/glucanases"/>
    <property type="match status" value="1"/>
</dbReference>
<dbReference type="GeneTree" id="ENSGT00950000183111"/>
<dbReference type="Pfam" id="PF22486">
    <property type="entry name" value="MATH_2"/>
    <property type="match status" value="1"/>
</dbReference>
<evidence type="ECO:0000256" key="2">
    <source>
        <dbReference type="ARBA" id="ARBA00022723"/>
    </source>
</evidence>
<dbReference type="GO" id="GO:0016020">
    <property type="term" value="C:membrane"/>
    <property type="evidence" value="ECO:0007669"/>
    <property type="project" value="InterPro"/>
</dbReference>
<keyword evidence="4 11" id="KW-0378">Hydrolase</keyword>
<evidence type="ECO:0000256" key="8">
    <source>
        <dbReference type="ARBA" id="ARBA00023157"/>
    </source>
</evidence>
<dbReference type="PROSITE" id="PS50060">
    <property type="entry name" value="MAM_2"/>
    <property type="match status" value="1"/>
</dbReference>
<evidence type="ECO:0000256" key="10">
    <source>
        <dbReference type="PROSITE-ProRule" id="PRU01211"/>
    </source>
</evidence>
<dbReference type="InterPro" id="IPR000998">
    <property type="entry name" value="MAM_dom"/>
</dbReference>
<dbReference type="Pfam" id="PF00629">
    <property type="entry name" value="MAM"/>
    <property type="match status" value="1"/>
</dbReference>
<evidence type="ECO:0000256" key="1">
    <source>
        <dbReference type="ARBA" id="ARBA00022670"/>
    </source>
</evidence>
<keyword evidence="6 11" id="KW-0482">Metalloprotease</keyword>
<dbReference type="MEROPS" id="M12.004"/>
<keyword evidence="5 10" id="KW-0862">Zinc</keyword>
<keyword evidence="8" id="KW-1015">Disulfide bond</keyword>
<evidence type="ECO:0000313" key="14">
    <source>
        <dbReference type="Ensembl" id="ENSPFOP00000003621.2"/>
    </source>
</evidence>
<dbReference type="EC" id="3.4.24.-" evidence="11"/>
<evidence type="ECO:0000256" key="3">
    <source>
        <dbReference type="ARBA" id="ARBA00022729"/>
    </source>
</evidence>
<dbReference type="AlphaFoldDB" id="A0A087XCW8"/>
<keyword evidence="15" id="KW-1185">Reference proteome</keyword>
<dbReference type="SUPFAM" id="SSF55486">
    <property type="entry name" value="Metalloproteases ('zincins'), catalytic domain"/>
    <property type="match status" value="1"/>
</dbReference>
<dbReference type="SMART" id="SM00235">
    <property type="entry name" value="ZnMc"/>
    <property type="match status" value="1"/>
</dbReference>
<proteinExistence type="predicted"/>
<dbReference type="SUPFAM" id="SSF49599">
    <property type="entry name" value="TRAF domain-like"/>
    <property type="match status" value="1"/>
</dbReference>
<dbReference type="GO" id="GO:0008270">
    <property type="term" value="F:zinc ion binding"/>
    <property type="evidence" value="ECO:0007669"/>
    <property type="project" value="UniProtKB-UniRule"/>
</dbReference>
<feature type="binding site" evidence="10">
    <location>
        <position position="154"/>
    </location>
    <ligand>
        <name>Zn(2+)</name>
        <dbReference type="ChEBI" id="CHEBI:29105"/>
        <note>catalytic</note>
    </ligand>
</feature>
<feature type="binding site" evidence="10">
    <location>
        <position position="150"/>
    </location>
    <ligand>
        <name>Zn(2+)</name>
        <dbReference type="ChEBI" id="CHEBI:29105"/>
        <note>catalytic</note>
    </ligand>
</feature>
<dbReference type="PROSITE" id="PS51864">
    <property type="entry name" value="ASTACIN"/>
    <property type="match status" value="1"/>
</dbReference>
<dbReference type="GO" id="GO:0006508">
    <property type="term" value="P:proteolysis"/>
    <property type="evidence" value="ECO:0007669"/>
    <property type="project" value="UniProtKB-KW"/>
</dbReference>
<reference evidence="14" key="2">
    <citation type="submission" date="2025-08" db="UniProtKB">
        <authorList>
            <consortium name="Ensembl"/>
        </authorList>
    </citation>
    <scope>IDENTIFICATION</scope>
</reference>
<dbReference type="InterPro" id="IPR024079">
    <property type="entry name" value="MetalloPept_cat_dom_sf"/>
</dbReference>
<dbReference type="Gene3D" id="2.60.210.10">
    <property type="entry name" value="Apoptosis, Tumor Necrosis Factor Receptor Associated Protein 2, Chain A"/>
    <property type="match status" value="1"/>
</dbReference>
<feature type="signal peptide" evidence="11">
    <location>
        <begin position="1"/>
        <end position="25"/>
    </location>
</feature>
<keyword evidence="2 10" id="KW-0479">Metal-binding</keyword>
<dbReference type="Gene3D" id="2.60.120.200">
    <property type="match status" value="1"/>
</dbReference>
<sequence length="658" mass="73763">MLRLAKKMQDCIFLVVCLVVSSTLAMSVDDGNMVDIDEKKNTTDDLLVDDIHEVPENARSTILGGPGLWKSPVPYVLDKSLDLNAKGVILRAFDQFRVKSCIDFKPRDTEEYYLSFQNLVGCWSYVGRTFFNGQEISIDAGCDHIAIVEHTILHALGFYHEEIRHDRDDYVQINFDNVIAGQEGYFKKLGSDLSATHNVSYDYLSVMHSGKNVLSNGNGSTIITKDHKFQNVIGQRLDMSPRDAQKLKLLYKCNSTVASMFFCDFSNGMMCQMSQMSSCAQSDSEWEVVTQVSSGPSTDHTTLPAGNGENGQETGYFIHASTSSGQEGDSAWLGTKIMSTQRECKVQCLQFYYFHSGNESDELNIWIREFQDEHDTRGTLRLMGQITGPPTSHWKLHHVSLNATKNFQVVFEVRKGAGNSTGGFSIDDINLSETECPHVTLQIDNLGRLLNTSTFGTAIYSPRQYSKEGYAYRIAAVLYKTFLGMYVEILSGDNDDQLEWPCLQKQVTFQMLDQTPDMKMQMSKQWSEVTHETHNLSNGISWWDNPRKNGSIVFHENGEAVYGGILVGYHYFAFLEELQTREFLKGGSAIFMFSFEDLTPLVNGNSLPCPQVQPMNITARSRNWDEGPCFLTGVPGFSPGLVASLLLTLLLPIISMLA</sequence>
<dbReference type="RefSeq" id="XP_007553841.1">
    <property type="nucleotide sequence ID" value="XM_007553779.2"/>
</dbReference>
<feature type="domain" description="MAM" evidence="12">
    <location>
        <begin position="261"/>
        <end position="438"/>
    </location>
</feature>
<evidence type="ECO:0000256" key="7">
    <source>
        <dbReference type="ARBA" id="ARBA00023145"/>
    </source>
</evidence>
<evidence type="ECO:0000256" key="5">
    <source>
        <dbReference type="ARBA" id="ARBA00022833"/>
    </source>
</evidence>
<dbReference type="EMBL" id="AYCK01005453">
    <property type="status" value="NOT_ANNOTATED_CDS"/>
    <property type="molecule type" value="Genomic_DNA"/>
</dbReference>
<dbReference type="PANTHER" id="PTHR10127">
    <property type="entry name" value="DISCOIDIN, CUB, EGF, LAMININ , AND ZINC METALLOPROTEASE DOMAIN CONTAINING"/>
    <property type="match status" value="1"/>
</dbReference>
<dbReference type="Ensembl" id="ENSPFOT00000003628.2">
    <property type="protein sequence ID" value="ENSPFOP00000003621.2"/>
    <property type="gene ID" value="ENSPFOG00000003763.2"/>
</dbReference>
<evidence type="ECO:0000259" key="13">
    <source>
        <dbReference type="PROSITE" id="PS51864"/>
    </source>
</evidence>
<dbReference type="KEGG" id="pfor:103139250"/>
<evidence type="ECO:0000259" key="12">
    <source>
        <dbReference type="PROSITE" id="PS50060"/>
    </source>
</evidence>
<dbReference type="InterPro" id="IPR001506">
    <property type="entry name" value="Peptidase_M12A"/>
</dbReference>
<dbReference type="InterPro" id="IPR002083">
    <property type="entry name" value="MATH/TRAF_dom"/>
</dbReference>
<dbReference type="EMBL" id="AYCK01005452">
    <property type="status" value="NOT_ANNOTATED_CDS"/>
    <property type="molecule type" value="Genomic_DNA"/>
</dbReference>
<accession>A0A087XCW8</accession>
<evidence type="ECO:0000256" key="4">
    <source>
        <dbReference type="ARBA" id="ARBA00022801"/>
    </source>
</evidence>
<dbReference type="PRINTS" id="PR00020">
    <property type="entry name" value="MAMDOMAIN"/>
</dbReference>
<keyword evidence="9" id="KW-0325">Glycoprotein</keyword>